<dbReference type="Proteomes" id="UP000317484">
    <property type="component" value="Unassembled WGS sequence"/>
</dbReference>
<dbReference type="EMBL" id="FXTJ01000010">
    <property type="protein sequence ID" value="SMO96550.1"/>
    <property type="molecule type" value="Genomic_DNA"/>
</dbReference>
<reference evidence="4 5" key="1">
    <citation type="submission" date="2017-05" db="EMBL/GenBank/DDBJ databases">
        <authorList>
            <person name="Varghese N."/>
            <person name="Submissions S."/>
        </authorList>
    </citation>
    <scope>NUCLEOTIDE SEQUENCE [LARGE SCALE GENOMIC DNA]</scope>
    <source>
        <strain evidence="4 5">DSM 46834</strain>
    </source>
</reference>
<dbReference type="CDD" id="cd00293">
    <property type="entry name" value="USP-like"/>
    <property type="match status" value="2"/>
</dbReference>
<organism evidence="4 5">
    <name type="scientific">Geodermatophilus aquaeductus</name>
    <dbReference type="NCBI Taxonomy" id="1564161"/>
    <lineage>
        <taxon>Bacteria</taxon>
        <taxon>Bacillati</taxon>
        <taxon>Actinomycetota</taxon>
        <taxon>Actinomycetes</taxon>
        <taxon>Geodermatophilales</taxon>
        <taxon>Geodermatophilaceae</taxon>
        <taxon>Geodermatophilus</taxon>
    </lineage>
</organism>
<dbReference type="Pfam" id="PF00582">
    <property type="entry name" value="Usp"/>
    <property type="match status" value="2"/>
</dbReference>
<dbReference type="InterPro" id="IPR014729">
    <property type="entry name" value="Rossmann-like_a/b/a_fold"/>
</dbReference>
<feature type="domain" description="UspA" evidence="3">
    <location>
        <begin position="167"/>
        <end position="301"/>
    </location>
</feature>
<proteinExistence type="inferred from homology"/>
<protein>
    <submittedName>
        <fullName evidence="4">Nucleotide-binding universal stress protein, UspA family</fullName>
    </submittedName>
</protein>
<dbReference type="PANTHER" id="PTHR46268:SF6">
    <property type="entry name" value="UNIVERSAL STRESS PROTEIN UP12"/>
    <property type="match status" value="1"/>
</dbReference>
<accession>A0A521FLT8</accession>
<evidence type="ECO:0000256" key="1">
    <source>
        <dbReference type="ARBA" id="ARBA00008791"/>
    </source>
</evidence>
<evidence type="ECO:0000313" key="5">
    <source>
        <dbReference type="Proteomes" id="UP000317484"/>
    </source>
</evidence>
<dbReference type="Gene3D" id="3.40.50.620">
    <property type="entry name" value="HUPs"/>
    <property type="match status" value="2"/>
</dbReference>
<dbReference type="InterPro" id="IPR006016">
    <property type="entry name" value="UspA"/>
</dbReference>
<feature type="domain" description="UspA" evidence="3">
    <location>
        <begin position="18"/>
        <end position="157"/>
    </location>
</feature>
<dbReference type="InterPro" id="IPR006015">
    <property type="entry name" value="Universal_stress_UspA"/>
</dbReference>
<dbReference type="SUPFAM" id="SSF52402">
    <property type="entry name" value="Adenine nucleotide alpha hydrolases-like"/>
    <property type="match status" value="2"/>
</dbReference>
<name>A0A521FLT8_9ACTN</name>
<dbReference type="PANTHER" id="PTHR46268">
    <property type="entry name" value="STRESS RESPONSE PROTEIN NHAX"/>
    <property type="match status" value="1"/>
</dbReference>
<evidence type="ECO:0000259" key="3">
    <source>
        <dbReference type="Pfam" id="PF00582"/>
    </source>
</evidence>
<evidence type="ECO:0000256" key="2">
    <source>
        <dbReference type="SAM" id="MobiDB-lite"/>
    </source>
</evidence>
<dbReference type="AlphaFoldDB" id="A0A521FLT8"/>
<keyword evidence="5" id="KW-1185">Reference proteome</keyword>
<comment type="similarity">
    <text evidence="1">Belongs to the universal stress protein A family.</text>
</comment>
<evidence type="ECO:0000313" key="4">
    <source>
        <dbReference type="EMBL" id="SMO96550.1"/>
    </source>
</evidence>
<dbReference type="PRINTS" id="PR01438">
    <property type="entry name" value="UNVRSLSTRESS"/>
</dbReference>
<feature type="region of interest" description="Disordered" evidence="2">
    <location>
        <begin position="1"/>
        <end position="20"/>
    </location>
</feature>
<gene>
    <name evidence="4" type="ORF">SAMN06273567_1104</name>
</gene>
<sequence length="310" mass="31463">MGTPPVTGEPADGGPGGRVLAAFDGSPTSRAAVAWALAAAARARTGLEVVTVLPVGESWGEAGLLDPARVDRVRADVADHVRALVDGCHGDAPDTASVPVAATVLTGRPVEELVRRSADAGLLVVGSRGRGAARSTLLGSVALGCVPRARCPVAVVHPAAPAPGRARVVVGLDDTDDAREVLWRAAAEAGRMAADLDVVVARRVPEHWGDLGSAATPVRGETGAHATWRAGRLVREVLGARPGVRVLVETGPPAEVLVRAAQGAALLVVGSRSRSRLSGMVLGSTALHCVVAARCPVLVLHPQPLPAPTA</sequence>